<dbReference type="VEuPathDB" id="FungiDB:PYU1_G003781"/>
<dbReference type="EMBL" id="GL376638">
    <property type="status" value="NOT_ANNOTATED_CDS"/>
    <property type="molecule type" value="Genomic_DNA"/>
</dbReference>
<dbReference type="HOGENOM" id="CLU_1606024_0_0_1"/>
<dbReference type="Proteomes" id="UP000019132">
    <property type="component" value="Unassembled WGS sequence"/>
</dbReference>
<proteinExistence type="predicted"/>
<reference evidence="2" key="1">
    <citation type="journal article" date="2010" name="Genome Biol.">
        <title>Genome sequence of the necrotrophic plant pathogen Pythium ultimum reveals original pathogenicity mechanisms and effector repertoire.</title>
        <authorList>
            <person name="Levesque C.A."/>
            <person name="Brouwer H."/>
            <person name="Cano L."/>
            <person name="Hamilton J.P."/>
            <person name="Holt C."/>
            <person name="Huitema E."/>
            <person name="Raffaele S."/>
            <person name="Robideau G.P."/>
            <person name="Thines M."/>
            <person name="Win J."/>
            <person name="Zerillo M.M."/>
            <person name="Beakes G.W."/>
            <person name="Boore J.L."/>
            <person name="Busam D."/>
            <person name="Dumas B."/>
            <person name="Ferriera S."/>
            <person name="Fuerstenberg S.I."/>
            <person name="Gachon C.M."/>
            <person name="Gaulin E."/>
            <person name="Govers F."/>
            <person name="Grenville-Briggs L."/>
            <person name="Horner N."/>
            <person name="Hostetler J."/>
            <person name="Jiang R.H."/>
            <person name="Johnson J."/>
            <person name="Krajaejun T."/>
            <person name="Lin H."/>
            <person name="Meijer H.J."/>
            <person name="Moore B."/>
            <person name="Morris P."/>
            <person name="Phuntmart V."/>
            <person name="Puiu D."/>
            <person name="Shetty J."/>
            <person name="Stajich J.E."/>
            <person name="Tripathy S."/>
            <person name="Wawra S."/>
            <person name="van West P."/>
            <person name="Whitty B.R."/>
            <person name="Coutinho P.M."/>
            <person name="Henrissat B."/>
            <person name="Martin F."/>
            <person name="Thomas P.D."/>
            <person name="Tyler B.M."/>
            <person name="De Vries R.P."/>
            <person name="Kamoun S."/>
            <person name="Yandell M."/>
            <person name="Tisserat N."/>
            <person name="Buell C.R."/>
        </authorList>
    </citation>
    <scope>NUCLEOTIDE SEQUENCE</scope>
    <source>
        <strain evidence="2">DAOM:BR144</strain>
    </source>
</reference>
<sequence length="166" mass="17892">MAACTHRPGSRATTSTPLALPIFPQSRDIHFAGACVQIASQYHFISSGTVELAAFAIVSVTTKLLIRELAKQYVVKRKVQAIRSMCVIIGMPTMLSESPCSEAKVNTLLAATGSIAMALREIILCLGKRVPLMIEVQNRSKTAKTHPSASELEIVPLEQSFLSNPA</sequence>
<reference evidence="2" key="2">
    <citation type="submission" date="2010-04" db="EMBL/GenBank/DDBJ databases">
        <authorList>
            <person name="Buell R."/>
            <person name="Hamilton J."/>
            <person name="Hostetler J."/>
        </authorList>
    </citation>
    <scope>NUCLEOTIDE SEQUENCE [LARGE SCALE GENOMIC DNA]</scope>
    <source>
        <strain evidence="2">DAOM:BR144</strain>
    </source>
</reference>
<protein>
    <submittedName>
        <fullName evidence="1">Uncharacterized protein</fullName>
    </submittedName>
</protein>
<keyword evidence="2" id="KW-1185">Reference proteome</keyword>
<name>K3WFQ0_GLOUD</name>
<organism evidence="1 2">
    <name type="scientific">Globisporangium ultimum (strain ATCC 200006 / CBS 805.95 / DAOM BR144)</name>
    <name type="common">Pythium ultimum</name>
    <dbReference type="NCBI Taxonomy" id="431595"/>
    <lineage>
        <taxon>Eukaryota</taxon>
        <taxon>Sar</taxon>
        <taxon>Stramenopiles</taxon>
        <taxon>Oomycota</taxon>
        <taxon>Peronosporomycetes</taxon>
        <taxon>Pythiales</taxon>
        <taxon>Pythiaceae</taxon>
        <taxon>Globisporangium</taxon>
    </lineage>
</organism>
<accession>K3WFQ0</accession>
<reference evidence="1" key="3">
    <citation type="submission" date="2015-02" db="UniProtKB">
        <authorList>
            <consortium name="EnsemblProtists"/>
        </authorList>
    </citation>
    <scope>IDENTIFICATION</scope>
    <source>
        <strain evidence="1">DAOM BR144</strain>
    </source>
</reference>
<dbReference type="InParanoid" id="K3WFQ0"/>
<evidence type="ECO:0000313" key="1">
    <source>
        <dbReference type="EnsemblProtists" id="PYU1_T003791"/>
    </source>
</evidence>
<evidence type="ECO:0000313" key="2">
    <source>
        <dbReference type="Proteomes" id="UP000019132"/>
    </source>
</evidence>
<dbReference type="AlphaFoldDB" id="K3WFQ0"/>
<dbReference type="EnsemblProtists" id="PYU1_T003791">
    <property type="protein sequence ID" value="PYU1_T003791"/>
    <property type="gene ID" value="PYU1_G003781"/>
</dbReference>